<evidence type="ECO:0000256" key="9">
    <source>
        <dbReference type="ARBA" id="ARBA00022801"/>
    </source>
</evidence>
<dbReference type="GO" id="GO:0006284">
    <property type="term" value="P:base-excision repair"/>
    <property type="evidence" value="ECO:0007669"/>
    <property type="project" value="UniProtKB-UniRule"/>
</dbReference>
<dbReference type="SUPFAM" id="SSF48150">
    <property type="entry name" value="DNA-glycosylase"/>
    <property type="match status" value="1"/>
</dbReference>
<evidence type="ECO:0000256" key="13">
    <source>
        <dbReference type="ARBA" id="ARBA00023295"/>
    </source>
</evidence>
<evidence type="ECO:0000256" key="12">
    <source>
        <dbReference type="ARBA" id="ARBA00023204"/>
    </source>
</evidence>
<dbReference type="Gene3D" id="1.10.1670.10">
    <property type="entry name" value="Helix-hairpin-Helix base-excision DNA repair enzymes (C-terminal)"/>
    <property type="match status" value="1"/>
</dbReference>
<dbReference type="FunFam" id="1.10.340.30:FF:000002">
    <property type="entry name" value="Adenine DNA glycosylase"/>
    <property type="match status" value="1"/>
</dbReference>
<keyword evidence="10 14" id="KW-0408">Iron</keyword>
<dbReference type="AlphaFoldDB" id="A0A378ZRH6"/>
<dbReference type="InterPro" id="IPR011257">
    <property type="entry name" value="DNA_glycosylase"/>
</dbReference>
<evidence type="ECO:0000256" key="14">
    <source>
        <dbReference type="RuleBase" id="RU365096"/>
    </source>
</evidence>
<dbReference type="InterPro" id="IPR003265">
    <property type="entry name" value="HhH-GPD_domain"/>
</dbReference>
<dbReference type="CDD" id="cd03431">
    <property type="entry name" value="NUDIX_DNA_Glycosylase_C-MutY"/>
    <property type="match status" value="1"/>
</dbReference>
<evidence type="ECO:0000256" key="7">
    <source>
        <dbReference type="ARBA" id="ARBA00022723"/>
    </source>
</evidence>
<dbReference type="Pfam" id="PF00730">
    <property type="entry name" value="HhH-GPD"/>
    <property type="match status" value="1"/>
</dbReference>
<sequence>MASLDLPPLPAKLCAMDASSPPLLQDQAAAQRAQELLAWYDRHARALPWRVPPHERAVGVVPDPYRVWLSEIMLQQTTVAAVKDYFLAFTAKWPKVTDLANAETDDVMKAWAGLGYYSRARNLKACAEKVAFELGGRFPETEEGLKALPGIGPYTAAAIAAIAFDQRAAVVDGNVERVLSRLHLIEEPLPGAKPAIRAAMDALTPEKRPGDFAQAVMDLGATICTPRRPACALCPWSAACVGRRQGIADTLPRKAAKAEKPARRGAAFVMLRDGDGALALRKRPPKGLLGGMAEVPGTVWSTDFAEETALSSAPLKARWHKHLGVATHTFTHFHLEVTVYSTTLPAGTPLPEGCWWSEPGDVEGEALPTVMRKIISHARR</sequence>
<evidence type="ECO:0000256" key="5">
    <source>
        <dbReference type="ARBA" id="ARBA00022023"/>
    </source>
</evidence>
<dbReference type="InterPro" id="IPR004035">
    <property type="entry name" value="Endouclease-III_FeS-bd_BS"/>
</dbReference>
<dbReference type="InterPro" id="IPR015797">
    <property type="entry name" value="NUDIX_hydrolase-like_dom_sf"/>
</dbReference>
<dbReference type="Gene3D" id="3.90.79.10">
    <property type="entry name" value="Nucleoside Triphosphate Pyrophosphohydrolase"/>
    <property type="match status" value="1"/>
</dbReference>
<protein>
    <recommendedName>
        <fullName evidence="5 14">Adenine DNA glycosylase</fullName>
        <ecNumber evidence="4 14">3.2.2.31</ecNumber>
    </recommendedName>
</protein>
<dbReference type="GO" id="GO:0046872">
    <property type="term" value="F:metal ion binding"/>
    <property type="evidence" value="ECO:0007669"/>
    <property type="project" value="UniProtKB-UniRule"/>
</dbReference>
<keyword evidence="11" id="KW-0411">Iron-sulfur</keyword>
<dbReference type="InterPro" id="IPR044298">
    <property type="entry name" value="MIG/MutY"/>
</dbReference>
<dbReference type="InterPro" id="IPR004036">
    <property type="entry name" value="Endonuclease-III-like_CS2"/>
</dbReference>
<reference evidence="16 17" key="1">
    <citation type="submission" date="2018-06" db="EMBL/GenBank/DDBJ databases">
        <authorList>
            <consortium name="Pathogen Informatics"/>
            <person name="Doyle S."/>
        </authorList>
    </citation>
    <scope>NUCLEOTIDE SEQUENCE [LARGE SCALE GENOMIC DNA]</scope>
    <source>
        <strain evidence="16 17">NCTC13350</strain>
    </source>
</reference>
<dbReference type="PROSITE" id="PS00764">
    <property type="entry name" value="ENDONUCLEASE_III_1"/>
    <property type="match status" value="1"/>
</dbReference>
<dbReference type="GO" id="GO:0006298">
    <property type="term" value="P:mismatch repair"/>
    <property type="evidence" value="ECO:0007669"/>
    <property type="project" value="TreeGrafter"/>
</dbReference>
<dbReference type="EMBL" id="UGSK01000001">
    <property type="protein sequence ID" value="SUA99865.1"/>
    <property type="molecule type" value="Genomic_DNA"/>
</dbReference>
<comment type="cofactor">
    <cofactor evidence="14">
        <name>[4Fe-4S] cluster</name>
        <dbReference type="ChEBI" id="CHEBI:49883"/>
    </cofactor>
    <text evidence="14">Binds 1 [4Fe-4S] cluster.</text>
</comment>
<dbReference type="GO" id="GO:0034039">
    <property type="term" value="F:8-oxo-7,8-dihydroguanine DNA N-glycosylase activity"/>
    <property type="evidence" value="ECO:0007669"/>
    <property type="project" value="TreeGrafter"/>
</dbReference>
<accession>A0A378ZRH6</accession>
<dbReference type="GO" id="GO:0051539">
    <property type="term" value="F:4 iron, 4 sulfur cluster binding"/>
    <property type="evidence" value="ECO:0007669"/>
    <property type="project" value="UniProtKB-UniRule"/>
</dbReference>
<dbReference type="Gene3D" id="1.10.340.30">
    <property type="entry name" value="Hypothetical protein, domain 2"/>
    <property type="match status" value="1"/>
</dbReference>
<comment type="catalytic activity">
    <reaction evidence="1 14">
        <text>Hydrolyzes free adenine bases from 7,8-dihydro-8-oxoguanine:adenine mismatched double-stranded DNA, leaving an apurinic site.</text>
        <dbReference type="EC" id="3.2.2.31"/>
    </reaction>
</comment>
<dbReference type="InterPro" id="IPR023170">
    <property type="entry name" value="HhH_base_excis_C"/>
</dbReference>
<comment type="function">
    <text evidence="2">Adenine glycosylase active on G-A mispairs. MutY also corrects error-prone DNA synthesis past GO lesions which are due to the oxidatively damaged form of guanine: 7,8-dihydro-8-oxoguanine (8-oxo-dGTP).</text>
</comment>
<proteinExistence type="inferred from homology"/>
<keyword evidence="12" id="KW-0234">DNA repair</keyword>
<dbReference type="PANTHER" id="PTHR42944:SF1">
    <property type="entry name" value="ADENINE DNA GLYCOSYLASE"/>
    <property type="match status" value="1"/>
</dbReference>
<keyword evidence="13 14" id="KW-0326">Glycosidase</keyword>
<feature type="domain" description="HhH-GPD" evidence="15">
    <location>
        <begin position="73"/>
        <end position="222"/>
    </location>
</feature>
<keyword evidence="6" id="KW-0004">4Fe-4S</keyword>
<evidence type="ECO:0000256" key="11">
    <source>
        <dbReference type="ARBA" id="ARBA00023014"/>
    </source>
</evidence>
<evidence type="ECO:0000256" key="8">
    <source>
        <dbReference type="ARBA" id="ARBA00022763"/>
    </source>
</evidence>
<evidence type="ECO:0000256" key="10">
    <source>
        <dbReference type="ARBA" id="ARBA00023004"/>
    </source>
</evidence>
<evidence type="ECO:0000256" key="2">
    <source>
        <dbReference type="ARBA" id="ARBA00002933"/>
    </source>
</evidence>
<evidence type="ECO:0000256" key="6">
    <source>
        <dbReference type="ARBA" id="ARBA00022485"/>
    </source>
</evidence>
<gene>
    <name evidence="16" type="primary">mutY</name>
    <name evidence="16" type="ORF">NCTC13350_00768</name>
</gene>
<evidence type="ECO:0000313" key="17">
    <source>
        <dbReference type="Proteomes" id="UP000255000"/>
    </source>
</evidence>
<evidence type="ECO:0000256" key="1">
    <source>
        <dbReference type="ARBA" id="ARBA00000843"/>
    </source>
</evidence>
<dbReference type="SMART" id="SM00478">
    <property type="entry name" value="ENDO3c"/>
    <property type="match status" value="1"/>
</dbReference>
<dbReference type="InterPro" id="IPR029119">
    <property type="entry name" value="MutY_C"/>
</dbReference>
<dbReference type="CDD" id="cd00056">
    <property type="entry name" value="ENDO3c"/>
    <property type="match status" value="1"/>
</dbReference>
<evidence type="ECO:0000259" key="15">
    <source>
        <dbReference type="SMART" id="SM00478"/>
    </source>
</evidence>
<dbReference type="PANTHER" id="PTHR42944">
    <property type="entry name" value="ADENINE DNA GLYCOSYLASE"/>
    <property type="match status" value="1"/>
</dbReference>
<evidence type="ECO:0000313" key="16">
    <source>
        <dbReference type="EMBL" id="SUA99865.1"/>
    </source>
</evidence>
<dbReference type="GO" id="GO:0035485">
    <property type="term" value="F:adenine/guanine mispair binding"/>
    <property type="evidence" value="ECO:0007669"/>
    <property type="project" value="TreeGrafter"/>
</dbReference>
<dbReference type="Proteomes" id="UP000255000">
    <property type="component" value="Unassembled WGS sequence"/>
</dbReference>
<dbReference type="SUPFAM" id="SSF55811">
    <property type="entry name" value="Nudix"/>
    <property type="match status" value="1"/>
</dbReference>
<dbReference type="Pfam" id="PF00633">
    <property type="entry name" value="HHH"/>
    <property type="match status" value="1"/>
</dbReference>
<dbReference type="GO" id="GO:0032357">
    <property type="term" value="F:oxidized purine DNA binding"/>
    <property type="evidence" value="ECO:0007669"/>
    <property type="project" value="TreeGrafter"/>
</dbReference>
<dbReference type="InterPro" id="IPR000445">
    <property type="entry name" value="HhH_motif"/>
</dbReference>
<dbReference type="InterPro" id="IPR005760">
    <property type="entry name" value="A/G_AdeGlyc_MutY"/>
</dbReference>
<dbReference type="PROSITE" id="PS01155">
    <property type="entry name" value="ENDONUCLEASE_III_2"/>
    <property type="match status" value="1"/>
</dbReference>
<evidence type="ECO:0000256" key="3">
    <source>
        <dbReference type="ARBA" id="ARBA00008343"/>
    </source>
</evidence>
<comment type="similarity">
    <text evidence="3 14">Belongs to the Nth/MutY family.</text>
</comment>
<evidence type="ECO:0000256" key="4">
    <source>
        <dbReference type="ARBA" id="ARBA00012045"/>
    </source>
</evidence>
<keyword evidence="7" id="KW-0479">Metal-binding</keyword>
<dbReference type="NCBIfam" id="TIGR01084">
    <property type="entry name" value="mutY"/>
    <property type="match status" value="1"/>
</dbReference>
<dbReference type="GO" id="GO:0000701">
    <property type="term" value="F:purine-specific mismatch base pair DNA N-glycosylase activity"/>
    <property type="evidence" value="ECO:0007669"/>
    <property type="project" value="UniProtKB-EC"/>
</dbReference>
<keyword evidence="8 14" id="KW-0227">DNA damage</keyword>
<dbReference type="EC" id="3.2.2.31" evidence="4 14"/>
<name>A0A378ZRH6_9HYPH</name>
<organism evidence="16 17">
    <name type="scientific">Pannonibacter phragmitetus</name>
    <dbReference type="NCBI Taxonomy" id="121719"/>
    <lineage>
        <taxon>Bacteria</taxon>
        <taxon>Pseudomonadati</taxon>
        <taxon>Pseudomonadota</taxon>
        <taxon>Alphaproteobacteria</taxon>
        <taxon>Hyphomicrobiales</taxon>
        <taxon>Stappiaceae</taxon>
        <taxon>Pannonibacter</taxon>
    </lineage>
</organism>
<keyword evidence="9 16" id="KW-0378">Hydrolase</keyword>
<dbReference type="Pfam" id="PF14815">
    <property type="entry name" value="NUDIX_4"/>
    <property type="match status" value="1"/>
</dbReference>